<evidence type="ECO:0000256" key="1">
    <source>
        <dbReference type="SAM" id="MobiDB-lite"/>
    </source>
</evidence>
<dbReference type="Proteomes" id="UP001358586">
    <property type="component" value="Chromosome 4"/>
</dbReference>
<protein>
    <submittedName>
        <fullName evidence="2">Uncharacterized protein</fullName>
    </submittedName>
</protein>
<evidence type="ECO:0000313" key="3">
    <source>
        <dbReference type="Proteomes" id="UP001358586"/>
    </source>
</evidence>
<proteinExistence type="predicted"/>
<feature type="compositionally biased region" description="Basic residues" evidence="1">
    <location>
        <begin position="1"/>
        <end position="10"/>
    </location>
</feature>
<accession>A0ABR0Q7V8</accession>
<dbReference type="EMBL" id="JARKNE010000004">
    <property type="protein sequence ID" value="KAK5835142.1"/>
    <property type="molecule type" value="Genomic_DNA"/>
</dbReference>
<evidence type="ECO:0000313" key="2">
    <source>
        <dbReference type="EMBL" id="KAK5835142.1"/>
    </source>
</evidence>
<reference evidence="2 3" key="1">
    <citation type="submission" date="2023-03" db="EMBL/GenBank/DDBJ databases">
        <title>WGS of Gossypium arboreum.</title>
        <authorList>
            <person name="Yu D."/>
        </authorList>
    </citation>
    <scope>NUCLEOTIDE SEQUENCE [LARGE SCALE GENOMIC DNA]</scope>
    <source>
        <tissue evidence="2">Leaf</tissue>
    </source>
</reference>
<gene>
    <name evidence="2" type="ORF">PVK06_010828</name>
</gene>
<keyword evidence="3" id="KW-1185">Reference proteome</keyword>
<comment type="caution">
    <text evidence="2">The sequence shown here is derived from an EMBL/GenBank/DDBJ whole genome shotgun (WGS) entry which is preliminary data.</text>
</comment>
<name>A0ABR0Q7V8_GOSAR</name>
<organism evidence="2 3">
    <name type="scientific">Gossypium arboreum</name>
    <name type="common">Tree cotton</name>
    <name type="synonym">Gossypium nanking</name>
    <dbReference type="NCBI Taxonomy" id="29729"/>
    <lineage>
        <taxon>Eukaryota</taxon>
        <taxon>Viridiplantae</taxon>
        <taxon>Streptophyta</taxon>
        <taxon>Embryophyta</taxon>
        <taxon>Tracheophyta</taxon>
        <taxon>Spermatophyta</taxon>
        <taxon>Magnoliopsida</taxon>
        <taxon>eudicotyledons</taxon>
        <taxon>Gunneridae</taxon>
        <taxon>Pentapetalae</taxon>
        <taxon>rosids</taxon>
        <taxon>malvids</taxon>
        <taxon>Malvales</taxon>
        <taxon>Malvaceae</taxon>
        <taxon>Malvoideae</taxon>
        <taxon>Gossypium</taxon>
    </lineage>
</organism>
<sequence length="201" mass="23384">MSRRHGRVHDRAKTGQTYSPRQDDTQLYLDVCSYLFGDYVNSSHVITFAGNYDEHKRQENCRPHFKIAKRIRHNPVSSQQSSATIECPRIRSSPGTLYRRIYEGQQFSPFYRHIYYAPSSCWAAIMPATGIYDPSRSKASALSPTMRYLYALLAHTLTGRQESIGIVNTHDAYFLWSMRQGHIFDLAYFIALAFRHQTERY</sequence>
<feature type="region of interest" description="Disordered" evidence="1">
    <location>
        <begin position="1"/>
        <end position="20"/>
    </location>
</feature>